<dbReference type="Gene3D" id="3.80.10.10">
    <property type="entry name" value="Ribonuclease Inhibitor"/>
    <property type="match status" value="2"/>
</dbReference>
<evidence type="ECO:0000313" key="4">
    <source>
        <dbReference type="Proteomes" id="UP000822476"/>
    </source>
</evidence>
<accession>A0A8S9Z0J5</accession>
<dbReference type="InterPro" id="IPR032675">
    <property type="entry name" value="LRR_dom_sf"/>
</dbReference>
<feature type="domain" description="F-box" evidence="2">
    <location>
        <begin position="7"/>
        <end position="54"/>
    </location>
</feature>
<proteinExistence type="predicted"/>
<evidence type="ECO:0000259" key="2">
    <source>
        <dbReference type="PROSITE" id="PS50181"/>
    </source>
</evidence>
<dbReference type="Gene3D" id="1.20.1280.50">
    <property type="match status" value="1"/>
</dbReference>
<dbReference type="InterPro" id="IPR006553">
    <property type="entry name" value="Leu-rich_rpt_Cys-con_subtyp"/>
</dbReference>
<comment type="caution">
    <text evidence="3">The sequence shown here is derived from an EMBL/GenBank/DDBJ whole genome shotgun (WGS) entry which is preliminary data.</text>
</comment>
<keyword evidence="4" id="KW-1185">Reference proteome</keyword>
<dbReference type="Proteomes" id="UP000822476">
    <property type="component" value="Unassembled WGS sequence"/>
</dbReference>
<keyword evidence="1" id="KW-0833">Ubl conjugation pathway</keyword>
<dbReference type="InterPro" id="IPR001810">
    <property type="entry name" value="F-box_dom"/>
</dbReference>
<protein>
    <recommendedName>
        <fullName evidence="2">F-box domain-containing protein</fullName>
    </recommendedName>
</protein>
<dbReference type="PROSITE" id="PS50181">
    <property type="entry name" value="FBOX"/>
    <property type="match status" value="1"/>
</dbReference>
<name>A0A8S9Z0J5_9TREM</name>
<evidence type="ECO:0000256" key="1">
    <source>
        <dbReference type="ARBA" id="ARBA00022786"/>
    </source>
</evidence>
<dbReference type="AlphaFoldDB" id="A0A8S9Z0J5"/>
<sequence length="457" mass="50981">MTADDSSCFIHLLPSELLVAIFRFLPLIDLLQSIPVVCRLWYDLSHSPVLRKRLSLKKNTPPEYLLSSIRTRPLLDVLRSPALDQAAPMLPKALKMCSTLRCLDVGFCNLTEETADQLSLCMPSTLRHLNVEGVKSVGLSFITNLVVRCPSLEALNLSHCVGVCDSCVQLIATKLPGLKRLNLDGVLWLSDAALEHLVHGVAMRTGCLSALWLDGFELSTPGVRLFTQRLASLQNSIERQLPDERNVSSLSFTGLQILWISFCDHLTDEAIESLGQLSSLVALTLRKAQQITSQSWSRLFLSNIDSIQQPALPALRYLEHLDLSEAPSVNDSVVTDICQCCGPQLRSLTLNWCWDLTDIGLNEIVSTCSTLRHLSLVGNHLIRGDSLMDVYSKLPHLNILNLTQCNHVQDSVLEHVVSKMPDLYVFDYFGERVGGQQNDICHYDLWRSLEKVPICTD</sequence>
<dbReference type="OrthoDB" id="10257471at2759"/>
<evidence type="ECO:0000313" key="3">
    <source>
        <dbReference type="EMBL" id="KAF7260412.1"/>
    </source>
</evidence>
<dbReference type="SUPFAM" id="SSF52047">
    <property type="entry name" value="RNI-like"/>
    <property type="match status" value="1"/>
</dbReference>
<dbReference type="GO" id="GO:0031146">
    <property type="term" value="P:SCF-dependent proteasomal ubiquitin-dependent protein catabolic process"/>
    <property type="evidence" value="ECO:0007669"/>
    <property type="project" value="TreeGrafter"/>
</dbReference>
<dbReference type="Pfam" id="PF12937">
    <property type="entry name" value="F-box-like"/>
    <property type="match status" value="1"/>
</dbReference>
<organism evidence="3 4">
    <name type="scientific">Paragonimus skrjabini miyazakii</name>
    <dbReference type="NCBI Taxonomy" id="59628"/>
    <lineage>
        <taxon>Eukaryota</taxon>
        <taxon>Metazoa</taxon>
        <taxon>Spiralia</taxon>
        <taxon>Lophotrochozoa</taxon>
        <taxon>Platyhelminthes</taxon>
        <taxon>Trematoda</taxon>
        <taxon>Digenea</taxon>
        <taxon>Plagiorchiida</taxon>
        <taxon>Troglotremata</taxon>
        <taxon>Troglotrematidae</taxon>
        <taxon>Paragonimus</taxon>
    </lineage>
</organism>
<dbReference type="SUPFAM" id="SSF81383">
    <property type="entry name" value="F-box domain"/>
    <property type="match status" value="1"/>
</dbReference>
<dbReference type="InterPro" id="IPR001611">
    <property type="entry name" value="Leu-rich_rpt"/>
</dbReference>
<dbReference type="GO" id="GO:0019005">
    <property type="term" value="C:SCF ubiquitin ligase complex"/>
    <property type="evidence" value="ECO:0007669"/>
    <property type="project" value="TreeGrafter"/>
</dbReference>
<dbReference type="EMBL" id="JTDE01000753">
    <property type="protein sequence ID" value="KAF7260412.1"/>
    <property type="molecule type" value="Genomic_DNA"/>
</dbReference>
<dbReference type="InterPro" id="IPR036047">
    <property type="entry name" value="F-box-like_dom_sf"/>
</dbReference>
<dbReference type="PANTHER" id="PTHR13318">
    <property type="entry name" value="PARTNER OF PAIRED, ISOFORM B-RELATED"/>
    <property type="match status" value="1"/>
</dbReference>
<dbReference type="Pfam" id="PF13516">
    <property type="entry name" value="LRR_6"/>
    <property type="match status" value="1"/>
</dbReference>
<gene>
    <name evidence="3" type="ORF">EG68_02432</name>
</gene>
<reference evidence="3" key="1">
    <citation type="submission" date="2019-07" db="EMBL/GenBank/DDBJ databases">
        <title>Annotation for the trematode Paragonimus miyazaki's.</title>
        <authorList>
            <person name="Choi Y.-J."/>
        </authorList>
    </citation>
    <scope>NUCLEOTIDE SEQUENCE</scope>
    <source>
        <strain evidence="3">Japan</strain>
    </source>
</reference>
<dbReference type="SMART" id="SM00367">
    <property type="entry name" value="LRR_CC"/>
    <property type="match status" value="7"/>
</dbReference>